<accession>D4DEJ2</accession>
<dbReference type="GO" id="GO:0008962">
    <property type="term" value="F:phosphatidylglycerophosphatase activity"/>
    <property type="evidence" value="ECO:0007669"/>
    <property type="project" value="InterPro"/>
</dbReference>
<sequence length="314" mass="35123">MGSYDFTSSHYYGESSHNNHQLDGDKYGSKSNTHLIPPFSIHVDKTLQELDCKIKLQRKQKFREPTMPLFNTNFAGFSLTVSTLMRNPSLLIPHLTIPTFLQLPEDLSYHLIDSVAPEAAGARPPTIRALVIDKDNTLTPPHKTTFPTEYYDKLKQLRTSESSPFNMHTNPDGILIVSNTAGSNPRSKRYEEDARKLEEYLGKLNIKVFRSPAGASAVKKPLSYAAVLEYLKGNGVVNRADEVAVVGDRVGTDVLMASLMGSWSIWTRDGVTQDMKGREGKNYRGTLAGVERYLVRKLQRSGVVATLPKSWQHL</sequence>
<organism evidence="1 2">
    <name type="scientific">Trichophyton verrucosum (strain HKI 0517)</name>
    <dbReference type="NCBI Taxonomy" id="663202"/>
    <lineage>
        <taxon>Eukaryota</taxon>
        <taxon>Fungi</taxon>
        <taxon>Dikarya</taxon>
        <taxon>Ascomycota</taxon>
        <taxon>Pezizomycotina</taxon>
        <taxon>Eurotiomycetes</taxon>
        <taxon>Eurotiomycetidae</taxon>
        <taxon>Onygenales</taxon>
        <taxon>Arthrodermataceae</taxon>
        <taxon>Trichophyton</taxon>
    </lineage>
</organism>
<dbReference type="HOGENOM" id="CLU_056221_3_0_1"/>
<proteinExistence type="predicted"/>
<dbReference type="AlphaFoldDB" id="D4DEJ2"/>
<keyword evidence="2" id="KW-1185">Reference proteome</keyword>
<evidence type="ECO:0000313" key="2">
    <source>
        <dbReference type="Proteomes" id="UP000008383"/>
    </source>
</evidence>
<dbReference type="RefSeq" id="XP_003020348.1">
    <property type="nucleotide sequence ID" value="XM_003020302.1"/>
</dbReference>
<dbReference type="InterPro" id="IPR023214">
    <property type="entry name" value="HAD_sf"/>
</dbReference>
<dbReference type="OrthoDB" id="198652at2759"/>
<dbReference type="InterPro" id="IPR027706">
    <property type="entry name" value="PGP_Pase"/>
</dbReference>
<protein>
    <submittedName>
        <fullName evidence="1">Uncharacterized protein</fullName>
    </submittedName>
</protein>
<evidence type="ECO:0000313" key="1">
    <source>
        <dbReference type="EMBL" id="EFE39730.1"/>
    </source>
</evidence>
<dbReference type="Gene3D" id="3.40.50.1000">
    <property type="entry name" value="HAD superfamily/HAD-like"/>
    <property type="match status" value="1"/>
</dbReference>
<dbReference type="GeneID" id="9584088"/>
<dbReference type="Pfam" id="PF09419">
    <property type="entry name" value="PGP_phosphatase"/>
    <property type="match status" value="1"/>
</dbReference>
<name>D4DEJ2_TRIVH</name>
<dbReference type="InterPro" id="IPR036412">
    <property type="entry name" value="HAD-like_sf"/>
</dbReference>
<gene>
    <name evidence="1" type="ORF">TRV_05559</name>
</gene>
<comment type="caution">
    <text evidence="1">The sequence shown here is derived from an EMBL/GenBank/DDBJ whole genome shotgun (WGS) entry which is preliminary data.</text>
</comment>
<dbReference type="SUPFAM" id="SSF56784">
    <property type="entry name" value="HAD-like"/>
    <property type="match status" value="1"/>
</dbReference>
<dbReference type="EMBL" id="ACYE01000297">
    <property type="protein sequence ID" value="EFE39730.1"/>
    <property type="molecule type" value="Genomic_DNA"/>
</dbReference>
<reference evidence="2" key="1">
    <citation type="journal article" date="2011" name="Genome Biol.">
        <title>Comparative and functional genomics provide insights into the pathogenicity of dermatophytic fungi.</title>
        <authorList>
            <person name="Burmester A."/>
            <person name="Shelest E."/>
            <person name="Gloeckner G."/>
            <person name="Heddergott C."/>
            <person name="Schindler S."/>
            <person name="Staib P."/>
            <person name="Heidel A."/>
            <person name="Felder M."/>
            <person name="Petzold A."/>
            <person name="Szafranski K."/>
            <person name="Feuermann M."/>
            <person name="Pedruzzi I."/>
            <person name="Priebe S."/>
            <person name="Groth M."/>
            <person name="Winkler R."/>
            <person name="Li W."/>
            <person name="Kniemeyer O."/>
            <person name="Schroeckh V."/>
            <person name="Hertweck C."/>
            <person name="Hube B."/>
            <person name="White T.C."/>
            <person name="Platzer M."/>
            <person name="Guthke R."/>
            <person name="Heitman J."/>
            <person name="Woestemeyer J."/>
            <person name="Zipfel P.F."/>
            <person name="Monod M."/>
            <person name="Brakhage A.A."/>
        </authorList>
    </citation>
    <scope>NUCLEOTIDE SEQUENCE [LARGE SCALE GENOMIC DNA]</scope>
    <source>
        <strain evidence="2">HKI 0517</strain>
    </source>
</reference>
<dbReference type="Proteomes" id="UP000008383">
    <property type="component" value="Unassembled WGS sequence"/>
</dbReference>
<dbReference type="KEGG" id="tve:TRV_05559"/>